<dbReference type="SUPFAM" id="SSF54211">
    <property type="entry name" value="Ribosomal protein S5 domain 2-like"/>
    <property type="match status" value="1"/>
</dbReference>
<sequence length="646" mass="72299">MLSQSSKKAVSTLRRSYARLLPAGARQYMQRVSRSKLLEQRGGFPSTSRPQVLRLNDQPLRWMSAEPQSEEGKEKPEEVKEEASKTPEAAPINIKGKEEIVGEEKSYGFQAETRQLLDIVTHSLYADREVFVRELVSNASDALEKARHVLLTSQGGADTEKLSISISVDAAEKMFVIVDNGLGMTKEEMMENLGTIARSGSKAFLNQLANQAGQGNDLKNSIIGKFGVGFYSAFMVSEKVQVFSRKRGEDAGHCWTSQGDGSYTIAPASGVEEGTKIVLYLRTDALDFAKEETVKTIVNKYSSFVAYPILCNGKRVNEVDALWLKPADSITTEEHTNLYRHLAKAYDAPTYTLVFRVLTKRVIRWLIDEAKKSEKDYEEFYKNFGLMLKEGVAMDQKNAPQLAKLLRYPSSAIENDEVTSLDAYVSRMREGQDTIYYLVANSYNVAVSSPYFEAFKKAGIEVLFCYNDHDEIVLANLARFGDKQLKSIEVVEPPKELIEKMEEKKEGEEKDKEEASTPSMSEDESKELTSWMKESLGKRVSDVQATERLVDSPAIISDHDNAVTRKLMRMSEFKSMGVTQPAGYKLLVNLKHPILVSLSKAKGENPELAKLVAEQLLDNAILSAGILDEAREMLPRLNEILKSVLK</sequence>
<dbReference type="SUPFAM" id="SSF55874">
    <property type="entry name" value="ATPase domain of HSP90 chaperone/DNA topoisomerase II/histidine kinase"/>
    <property type="match status" value="1"/>
</dbReference>
<feature type="region of interest" description="Disordered" evidence="6">
    <location>
        <begin position="500"/>
        <end position="528"/>
    </location>
</feature>
<reference evidence="9" key="2">
    <citation type="submission" date="2012-11" db="EMBL/GenBank/DDBJ databases">
        <authorList>
            <person name="Kuo A."/>
            <person name="Curtis B.A."/>
            <person name="Tanifuji G."/>
            <person name="Burki F."/>
            <person name="Gruber A."/>
            <person name="Irimia M."/>
            <person name="Maruyama S."/>
            <person name="Arias M.C."/>
            <person name="Ball S.G."/>
            <person name="Gile G.H."/>
            <person name="Hirakawa Y."/>
            <person name="Hopkins J.F."/>
            <person name="Rensing S.A."/>
            <person name="Schmutz J."/>
            <person name="Symeonidi A."/>
            <person name="Elias M."/>
            <person name="Eveleigh R.J."/>
            <person name="Herman E.K."/>
            <person name="Klute M.J."/>
            <person name="Nakayama T."/>
            <person name="Obornik M."/>
            <person name="Reyes-Prieto A."/>
            <person name="Armbrust E.V."/>
            <person name="Aves S.J."/>
            <person name="Beiko R.G."/>
            <person name="Coutinho P."/>
            <person name="Dacks J.B."/>
            <person name="Durnford D.G."/>
            <person name="Fast N.M."/>
            <person name="Green B.R."/>
            <person name="Grisdale C."/>
            <person name="Hempe F."/>
            <person name="Henrissat B."/>
            <person name="Hoppner M.P."/>
            <person name="Ishida K.-I."/>
            <person name="Kim E."/>
            <person name="Koreny L."/>
            <person name="Kroth P.G."/>
            <person name="Liu Y."/>
            <person name="Malik S.-B."/>
            <person name="Maier U.G."/>
            <person name="McRose D."/>
            <person name="Mock T."/>
            <person name="Neilson J.A."/>
            <person name="Onodera N.T."/>
            <person name="Poole A.M."/>
            <person name="Pritham E.J."/>
            <person name="Richards T.A."/>
            <person name="Rocap G."/>
            <person name="Roy S.W."/>
            <person name="Sarai C."/>
            <person name="Schaack S."/>
            <person name="Shirato S."/>
            <person name="Slamovits C.H."/>
            <person name="Spencer D.F."/>
            <person name="Suzuki S."/>
            <person name="Worden A.Z."/>
            <person name="Zauner S."/>
            <person name="Barry K."/>
            <person name="Bell C."/>
            <person name="Bharti A.K."/>
            <person name="Crow J.A."/>
            <person name="Grimwood J."/>
            <person name="Kramer R."/>
            <person name="Lindquist E."/>
            <person name="Lucas S."/>
            <person name="Salamov A."/>
            <person name="McFadden G.I."/>
            <person name="Lane C.E."/>
            <person name="Keeling P.J."/>
            <person name="Gray M.W."/>
            <person name="Grigoriev I.V."/>
            <person name="Archibald J.M."/>
        </authorList>
    </citation>
    <scope>NUCLEOTIDE SEQUENCE</scope>
    <source>
        <strain evidence="9">CCMP2712</strain>
    </source>
</reference>
<dbReference type="STRING" id="905079.L1I5N1"/>
<dbReference type="PIRSF" id="PIRSF002583">
    <property type="entry name" value="Hsp90"/>
    <property type="match status" value="1"/>
</dbReference>
<dbReference type="FunFam" id="3.40.50.11260:FF:000004">
    <property type="entry name" value="Heat shock protein 75 mitochondrial"/>
    <property type="match status" value="1"/>
</dbReference>
<evidence type="ECO:0000313" key="8">
    <source>
        <dbReference type="EnsemblProtists" id="EKX31165"/>
    </source>
</evidence>
<dbReference type="GO" id="GO:0005524">
    <property type="term" value="F:ATP binding"/>
    <property type="evidence" value="ECO:0007669"/>
    <property type="project" value="UniProtKB-KW"/>
</dbReference>
<dbReference type="GO" id="GO:0016887">
    <property type="term" value="F:ATP hydrolysis activity"/>
    <property type="evidence" value="ECO:0007669"/>
    <property type="project" value="InterPro"/>
</dbReference>
<dbReference type="PaxDb" id="55529-EKX31165"/>
<keyword evidence="4" id="KW-0143">Chaperone</keyword>
<dbReference type="FunFam" id="1.20.120.790:FF:000004">
    <property type="entry name" value="Heat shock protein 75 kDa"/>
    <property type="match status" value="1"/>
</dbReference>
<dbReference type="InterPro" id="IPR020575">
    <property type="entry name" value="Hsp90_N"/>
</dbReference>
<evidence type="ECO:0000313" key="9">
    <source>
        <dbReference type="Proteomes" id="UP000011087"/>
    </source>
</evidence>
<dbReference type="PANTHER" id="PTHR11528">
    <property type="entry name" value="HEAT SHOCK PROTEIN 90 FAMILY MEMBER"/>
    <property type="match status" value="1"/>
</dbReference>
<dbReference type="KEGG" id="gtt:GUITHDRAFT_166939"/>
<accession>L1I5N1</accession>
<comment type="similarity">
    <text evidence="1">Belongs to the heat shock protein 90 family.</text>
</comment>
<dbReference type="OMA" id="PIHISRE"/>
<dbReference type="OrthoDB" id="28737at2759"/>
<dbReference type="EMBL" id="JH993342">
    <property type="protein sequence ID" value="EKX31165.1"/>
    <property type="molecule type" value="Genomic_DNA"/>
</dbReference>
<reference evidence="8" key="3">
    <citation type="submission" date="2015-06" db="UniProtKB">
        <authorList>
            <consortium name="EnsemblProtists"/>
        </authorList>
    </citation>
    <scope>IDENTIFICATION</scope>
</reference>
<keyword evidence="3 5" id="KW-0067">ATP-binding</keyword>
<evidence type="ECO:0000256" key="3">
    <source>
        <dbReference type="ARBA" id="ARBA00022840"/>
    </source>
</evidence>
<dbReference type="Pfam" id="PF00183">
    <property type="entry name" value="HSP90"/>
    <property type="match status" value="1"/>
</dbReference>
<dbReference type="Gene3D" id="3.40.50.11260">
    <property type="match status" value="1"/>
</dbReference>
<evidence type="ECO:0000256" key="1">
    <source>
        <dbReference type="ARBA" id="ARBA00008239"/>
    </source>
</evidence>
<dbReference type="InterPro" id="IPR001404">
    <property type="entry name" value="Hsp90_fam"/>
</dbReference>
<dbReference type="RefSeq" id="XP_005818145.1">
    <property type="nucleotide sequence ID" value="XM_005818088.1"/>
</dbReference>
<dbReference type="GO" id="GO:0140662">
    <property type="term" value="F:ATP-dependent protein folding chaperone"/>
    <property type="evidence" value="ECO:0007669"/>
    <property type="project" value="InterPro"/>
</dbReference>
<dbReference type="PRINTS" id="PR00775">
    <property type="entry name" value="HEATSHOCK90"/>
</dbReference>
<feature type="binding site" evidence="5">
    <location>
        <position position="134"/>
    </location>
    <ligand>
        <name>ATP</name>
        <dbReference type="ChEBI" id="CHEBI:30616"/>
    </ligand>
</feature>
<dbReference type="GO" id="GO:0051082">
    <property type="term" value="F:unfolded protein binding"/>
    <property type="evidence" value="ECO:0007669"/>
    <property type="project" value="InterPro"/>
</dbReference>
<evidence type="ECO:0000313" key="7">
    <source>
        <dbReference type="EMBL" id="EKX31165.1"/>
    </source>
</evidence>
<evidence type="ECO:0000256" key="2">
    <source>
        <dbReference type="ARBA" id="ARBA00022741"/>
    </source>
</evidence>
<dbReference type="SUPFAM" id="SSF110942">
    <property type="entry name" value="HSP90 C-terminal domain"/>
    <property type="match status" value="1"/>
</dbReference>
<dbReference type="InterPro" id="IPR020568">
    <property type="entry name" value="Ribosomal_Su5_D2-typ_SF"/>
</dbReference>
<evidence type="ECO:0008006" key="10">
    <source>
        <dbReference type="Google" id="ProtNLM"/>
    </source>
</evidence>
<keyword evidence="9" id="KW-1185">Reference proteome</keyword>
<reference evidence="7 9" key="1">
    <citation type="journal article" date="2012" name="Nature">
        <title>Algal genomes reveal evolutionary mosaicism and the fate of nucleomorphs.</title>
        <authorList>
            <consortium name="DOE Joint Genome Institute"/>
            <person name="Curtis B.A."/>
            <person name="Tanifuji G."/>
            <person name="Burki F."/>
            <person name="Gruber A."/>
            <person name="Irimia M."/>
            <person name="Maruyama S."/>
            <person name="Arias M.C."/>
            <person name="Ball S.G."/>
            <person name="Gile G.H."/>
            <person name="Hirakawa Y."/>
            <person name="Hopkins J.F."/>
            <person name="Kuo A."/>
            <person name="Rensing S.A."/>
            <person name="Schmutz J."/>
            <person name="Symeonidi A."/>
            <person name="Elias M."/>
            <person name="Eveleigh R.J."/>
            <person name="Herman E.K."/>
            <person name="Klute M.J."/>
            <person name="Nakayama T."/>
            <person name="Obornik M."/>
            <person name="Reyes-Prieto A."/>
            <person name="Armbrust E.V."/>
            <person name="Aves S.J."/>
            <person name="Beiko R.G."/>
            <person name="Coutinho P."/>
            <person name="Dacks J.B."/>
            <person name="Durnford D.G."/>
            <person name="Fast N.M."/>
            <person name="Green B.R."/>
            <person name="Grisdale C.J."/>
            <person name="Hempel F."/>
            <person name="Henrissat B."/>
            <person name="Hoppner M.P."/>
            <person name="Ishida K."/>
            <person name="Kim E."/>
            <person name="Koreny L."/>
            <person name="Kroth P.G."/>
            <person name="Liu Y."/>
            <person name="Malik S.B."/>
            <person name="Maier U.G."/>
            <person name="McRose D."/>
            <person name="Mock T."/>
            <person name="Neilson J.A."/>
            <person name="Onodera N.T."/>
            <person name="Poole A.M."/>
            <person name="Pritham E.J."/>
            <person name="Richards T.A."/>
            <person name="Rocap G."/>
            <person name="Roy S.W."/>
            <person name="Sarai C."/>
            <person name="Schaack S."/>
            <person name="Shirato S."/>
            <person name="Slamovits C.H."/>
            <person name="Spencer D.F."/>
            <person name="Suzuki S."/>
            <person name="Worden A.Z."/>
            <person name="Zauner S."/>
            <person name="Barry K."/>
            <person name="Bell C."/>
            <person name="Bharti A.K."/>
            <person name="Crow J.A."/>
            <person name="Grimwood J."/>
            <person name="Kramer R."/>
            <person name="Lindquist E."/>
            <person name="Lucas S."/>
            <person name="Salamov A."/>
            <person name="McFadden G.I."/>
            <person name="Lane C.E."/>
            <person name="Keeling P.J."/>
            <person name="Gray M.W."/>
            <person name="Grigoriev I.V."/>
            <person name="Archibald J.M."/>
        </authorList>
    </citation>
    <scope>NUCLEOTIDE SEQUENCE</scope>
    <source>
        <strain evidence="7 9">CCMP2712</strain>
    </source>
</reference>
<evidence type="ECO:0000256" key="4">
    <source>
        <dbReference type="ARBA" id="ARBA00023186"/>
    </source>
</evidence>
<feature type="binding site" evidence="5">
    <location>
        <position position="275"/>
    </location>
    <ligand>
        <name>ATP</name>
        <dbReference type="ChEBI" id="CHEBI:30616"/>
    </ligand>
</feature>
<dbReference type="InterPro" id="IPR036890">
    <property type="entry name" value="HATPase_C_sf"/>
</dbReference>
<proteinExistence type="inferred from homology"/>
<dbReference type="InterPro" id="IPR037196">
    <property type="entry name" value="HSP90_C"/>
</dbReference>
<dbReference type="Pfam" id="PF13589">
    <property type="entry name" value="HATPase_c_3"/>
    <property type="match status" value="1"/>
</dbReference>
<dbReference type="GeneID" id="17287888"/>
<protein>
    <recommendedName>
        <fullName evidence="10">Histidine kinase/HSP90-like ATPase domain-containing protein</fullName>
    </recommendedName>
</protein>
<dbReference type="Gene3D" id="3.30.230.80">
    <property type="match status" value="1"/>
</dbReference>
<dbReference type="Gene3D" id="1.20.120.790">
    <property type="entry name" value="Heat shock protein 90, C-terminal domain"/>
    <property type="match status" value="1"/>
</dbReference>
<feature type="binding site" evidence="5">
    <location>
        <position position="184"/>
    </location>
    <ligand>
        <name>ATP</name>
        <dbReference type="ChEBI" id="CHEBI:30616"/>
    </ligand>
</feature>
<dbReference type="Proteomes" id="UP000011087">
    <property type="component" value="Unassembled WGS sequence"/>
</dbReference>
<feature type="region of interest" description="Disordered" evidence="6">
    <location>
        <begin position="58"/>
        <end position="89"/>
    </location>
</feature>
<dbReference type="AlphaFoldDB" id="L1I5N1"/>
<dbReference type="eggNOG" id="KOG0019">
    <property type="taxonomic scope" value="Eukaryota"/>
</dbReference>
<dbReference type="EnsemblProtists" id="EKX31165">
    <property type="protein sequence ID" value="EKX31165"/>
    <property type="gene ID" value="GUITHDRAFT_166939"/>
</dbReference>
<feature type="binding site" evidence="5">
    <location>
        <position position="138"/>
    </location>
    <ligand>
        <name>ATP</name>
        <dbReference type="ChEBI" id="CHEBI:30616"/>
    </ligand>
</feature>
<name>L1I5N1_GUITC</name>
<dbReference type="Gene3D" id="3.30.565.10">
    <property type="entry name" value="Histidine kinase-like ATPase, C-terminal domain"/>
    <property type="match status" value="1"/>
</dbReference>
<feature type="compositionally biased region" description="Basic and acidic residues" evidence="6">
    <location>
        <begin position="500"/>
        <end position="515"/>
    </location>
</feature>
<evidence type="ECO:0000256" key="6">
    <source>
        <dbReference type="SAM" id="MobiDB-lite"/>
    </source>
</evidence>
<feature type="compositionally biased region" description="Basic and acidic residues" evidence="6">
    <location>
        <begin position="70"/>
        <end position="85"/>
    </location>
</feature>
<feature type="binding site" evidence="5">
    <location>
        <position position="179"/>
    </location>
    <ligand>
        <name>ATP</name>
        <dbReference type="ChEBI" id="CHEBI:30616"/>
    </ligand>
</feature>
<dbReference type="CDD" id="cd16927">
    <property type="entry name" value="HATPase_Hsp90-like"/>
    <property type="match status" value="1"/>
</dbReference>
<organism evidence="7">
    <name type="scientific">Guillardia theta (strain CCMP2712)</name>
    <name type="common">Cryptophyte</name>
    <dbReference type="NCBI Taxonomy" id="905079"/>
    <lineage>
        <taxon>Eukaryota</taxon>
        <taxon>Cryptophyceae</taxon>
        <taxon>Pyrenomonadales</taxon>
        <taxon>Geminigeraceae</taxon>
        <taxon>Guillardia</taxon>
    </lineage>
</organism>
<keyword evidence="2 5" id="KW-0547">Nucleotide-binding</keyword>
<dbReference type="HOGENOM" id="CLU_006684_3_1_1"/>
<feature type="binding site" evidence="5">
    <location>
        <begin position="199"/>
        <end position="200"/>
    </location>
    <ligand>
        <name>ATP</name>
        <dbReference type="ChEBI" id="CHEBI:30616"/>
    </ligand>
</feature>
<feature type="binding site" evidence="5">
    <location>
        <position position="192"/>
    </location>
    <ligand>
        <name>ATP</name>
        <dbReference type="ChEBI" id="CHEBI:30616"/>
    </ligand>
</feature>
<gene>
    <name evidence="7" type="ORF">GUITHDRAFT_166939</name>
</gene>
<evidence type="ECO:0000256" key="5">
    <source>
        <dbReference type="PIRSR" id="PIRSR002583-1"/>
    </source>
</evidence>